<comment type="caution">
    <text evidence="1">The sequence shown here is derived from an EMBL/GenBank/DDBJ whole genome shotgun (WGS) entry which is preliminary data.</text>
</comment>
<name>H5TWV0_9ACTN</name>
<protein>
    <submittedName>
        <fullName evidence="1">Uncharacterized protein</fullName>
    </submittedName>
</protein>
<dbReference type="Proteomes" id="UP000005845">
    <property type="component" value="Unassembled WGS sequence"/>
</dbReference>
<evidence type="ECO:0000313" key="2">
    <source>
        <dbReference type="Proteomes" id="UP000005845"/>
    </source>
</evidence>
<evidence type="ECO:0000313" key="1">
    <source>
        <dbReference type="EMBL" id="GAB37958.1"/>
    </source>
</evidence>
<accession>H5TWV0</accession>
<dbReference type="EMBL" id="BAFC01000024">
    <property type="protein sequence ID" value="GAB37958.1"/>
    <property type="molecule type" value="Genomic_DNA"/>
</dbReference>
<gene>
    <name evidence="1" type="ORF">GOSPT_024_00090</name>
</gene>
<reference evidence="1 2" key="1">
    <citation type="submission" date="2012-02" db="EMBL/GenBank/DDBJ databases">
        <title>Whole genome shotgun sequence of Gordonia sputi NBRC 100414.</title>
        <authorList>
            <person name="Yoshida I."/>
            <person name="Hosoyama A."/>
            <person name="Tsuchikane K."/>
            <person name="Katsumata H."/>
            <person name="Yamazaki S."/>
            <person name="Fujita N."/>
        </authorList>
    </citation>
    <scope>NUCLEOTIDE SEQUENCE [LARGE SCALE GENOMIC DNA]</scope>
    <source>
        <strain evidence="1 2">NBRC 100414</strain>
    </source>
</reference>
<keyword evidence="2" id="KW-1185">Reference proteome</keyword>
<dbReference type="AlphaFoldDB" id="H5TWV0"/>
<proteinExistence type="predicted"/>
<sequence length="62" mass="6621">MRRLQYLGGPGLGLSDSGLAGLHLAHASYQGRVDVDDQWSDSCFDRGADPPIGIAGQRHTLD</sequence>
<organism evidence="1 2">
    <name type="scientific">Gordonia sputi NBRC 100414</name>
    <dbReference type="NCBI Taxonomy" id="1089453"/>
    <lineage>
        <taxon>Bacteria</taxon>
        <taxon>Bacillati</taxon>
        <taxon>Actinomycetota</taxon>
        <taxon>Actinomycetes</taxon>
        <taxon>Mycobacteriales</taxon>
        <taxon>Gordoniaceae</taxon>
        <taxon>Gordonia</taxon>
    </lineage>
</organism>